<dbReference type="GO" id="GO:0016705">
    <property type="term" value="F:oxidoreductase activity, acting on paired donors, with incorporation or reduction of molecular oxygen"/>
    <property type="evidence" value="ECO:0007669"/>
    <property type="project" value="InterPro"/>
</dbReference>
<dbReference type="CDD" id="cd01094">
    <property type="entry name" value="Alkanesulfonate_monoxygenase"/>
    <property type="match status" value="1"/>
</dbReference>
<organism evidence="7 8">
    <name type="scientific">Agrobacterium tumefaciens str. Kerr 14</name>
    <dbReference type="NCBI Taxonomy" id="1183424"/>
    <lineage>
        <taxon>Bacteria</taxon>
        <taxon>Pseudomonadati</taxon>
        <taxon>Pseudomonadota</taxon>
        <taxon>Alphaproteobacteria</taxon>
        <taxon>Hyphomicrobiales</taxon>
        <taxon>Rhizobiaceae</taxon>
        <taxon>Rhizobium/Agrobacterium group</taxon>
        <taxon>Agrobacterium</taxon>
        <taxon>Agrobacterium tumefaciens complex</taxon>
    </lineage>
</organism>
<dbReference type="GO" id="GO:0004497">
    <property type="term" value="F:monooxygenase activity"/>
    <property type="evidence" value="ECO:0007669"/>
    <property type="project" value="UniProtKB-KW"/>
</dbReference>
<dbReference type="SUPFAM" id="SSF51679">
    <property type="entry name" value="Bacterial luciferase-like"/>
    <property type="match status" value="1"/>
</dbReference>
<dbReference type="Pfam" id="PF00296">
    <property type="entry name" value="Bac_luciferase"/>
    <property type="match status" value="1"/>
</dbReference>
<keyword evidence="1" id="KW-0285">Flavoprotein</keyword>
<dbReference type="InterPro" id="IPR050172">
    <property type="entry name" value="SsuD_RutA_monooxygenase"/>
</dbReference>
<evidence type="ECO:0000256" key="2">
    <source>
        <dbReference type="ARBA" id="ARBA00022643"/>
    </source>
</evidence>
<evidence type="ECO:0000256" key="1">
    <source>
        <dbReference type="ARBA" id="ARBA00022630"/>
    </source>
</evidence>
<feature type="compositionally biased region" description="Polar residues" evidence="5">
    <location>
        <begin position="8"/>
        <end position="19"/>
    </location>
</feature>
<dbReference type="Proteomes" id="UP000191897">
    <property type="component" value="Unassembled WGS sequence"/>
</dbReference>
<dbReference type="InterPro" id="IPR036661">
    <property type="entry name" value="Luciferase-like_sf"/>
</dbReference>
<feature type="domain" description="Luciferase-like" evidence="6">
    <location>
        <begin position="57"/>
        <end position="377"/>
    </location>
</feature>
<keyword evidence="2" id="KW-0288">FMN</keyword>
<name>A0A1S7SFR4_AGRTU</name>
<protein>
    <submittedName>
        <fullName evidence="7">Putative luciferase-like monooxygenase</fullName>
        <ecNumber evidence="7">1.14.-.-</ecNumber>
    </submittedName>
</protein>
<feature type="region of interest" description="Disordered" evidence="5">
    <location>
        <begin position="1"/>
        <end position="27"/>
    </location>
</feature>
<evidence type="ECO:0000256" key="5">
    <source>
        <dbReference type="SAM" id="MobiDB-lite"/>
    </source>
</evidence>
<evidence type="ECO:0000313" key="8">
    <source>
        <dbReference type="Proteomes" id="UP000191897"/>
    </source>
</evidence>
<keyword evidence="3 7" id="KW-0560">Oxidoreductase</keyword>
<sequence>MTRDPHHTLTSTELTQNDPVPSPADFDESPVARIFRQPTMLGLFLPLNAGGWSASHLPRTTSWDFGYNRNLVRIADELGFDIVFGLSQWLPKGGFGEVLNGTSLDPFVTMAALATETKNILLASTVHILYGPWHPLHLARAGATLDHITNGRWGLNVVTGHRRIEHEMFGGSQIEHDQRYRFADEFVDALKALWRSDEPVTFSGKSPWRIKEGFITPKPHFGRPLLISATGSPAGIDFAARQSDIVFVTSPGGGSFEAARASLGAHTATVKAAAARNGRTIRVILNPIIVCRDTDQEAQEYYGAIVAAVEQRNVGGLHNIADTKDFDKRLVSDAQAWAKSNDVNSVDAIAVGGNVRLVGSPQRIVNQLAALHAEGVDGFHISFFDYLPDLTHFGRAVLPLMRAAGLRL</sequence>
<proteinExistence type="predicted"/>
<evidence type="ECO:0000259" key="6">
    <source>
        <dbReference type="Pfam" id="PF00296"/>
    </source>
</evidence>
<reference evidence="7 8" key="1">
    <citation type="submission" date="2016-01" db="EMBL/GenBank/DDBJ databases">
        <authorList>
            <person name="Oliw E.H."/>
        </authorList>
    </citation>
    <scope>NUCLEOTIDE SEQUENCE [LARGE SCALE GENOMIC DNA]</scope>
    <source>
        <strain evidence="7 8">Kerr 14</strain>
    </source>
</reference>
<dbReference type="Gene3D" id="3.20.20.30">
    <property type="entry name" value="Luciferase-like domain"/>
    <property type="match status" value="1"/>
</dbReference>
<dbReference type="InterPro" id="IPR011251">
    <property type="entry name" value="Luciferase-like_dom"/>
</dbReference>
<gene>
    <name evidence="7" type="ORF">AGR4C_pc10001</name>
</gene>
<dbReference type="RefSeq" id="WP_080868247.1">
    <property type="nucleotide sequence ID" value="NZ_LT009734.1"/>
</dbReference>
<dbReference type="AlphaFoldDB" id="A0A1S7SFR4"/>
<evidence type="ECO:0000313" key="7">
    <source>
        <dbReference type="EMBL" id="CUX68255.1"/>
    </source>
</evidence>
<dbReference type="EC" id="1.14.-.-" evidence="7"/>
<dbReference type="EMBL" id="FBWC01000043">
    <property type="protein sequence ID" value="CUX68255.1"/>
    <property type="molecule type" value="Genomic_DNA"/>
</dbReference>
<evidence type="ECO:0000256" key="3">
    <source>
        <dbReference type="ARBA" id="ARBA00023002"/>
    </source>
</evidence>
<dbReference type="PANTHER" id="PTHR42847:SF4">
    <property type="entry name" value="ALKANESULFONATE MONOOXYGENASE-RELATED"/>
    <property type="match status" value="1"/>
</dbReference>
<evidence type="ECO:0000256" key="4">
    <source>
        <dbReference type="ARBA" id="ARBA00023033"/>
    </source>
</evidence>
<accession>A0A1S7SFR4</accession>
<dbReference type="PANTHER" id="PTHR42847">
    <property type="entry name" value="ALKANESULFONATE MONOOXYGENASE"/>
    <property type="match status" value="1"/>
</dbReference>
<keyword evidence="4 7" id="KW-0503">Monooxygenase</keyword>